<dbReference type="Pfam" id="PF00092">
    <property type="entry name" value="VWA"/>
    <property type="match status" value="1"/>
</dbReference>
<dbReference type="InterPro" id="IPR036465">
    <property type="entry name" value="vWFA_dom_sf"/>
</dbReference>
<dbReference type="Proteomes" id="UP000677054">
    <property type="component" value="Unassembled WGS sequence"/>
</dbReference>
<feature type="region of interest" description="Disordered" evidence="3">
    <location>
        <begin position="1"/>
        <end position="376"/>
    </location>
</feature>
<feature type="compositionally biased region" description="Acidic residues" evidence="3">
    <location>
        <begin position="8"/>
        <end position="22"/>
    </location>
</feature>
<sequence length="663" mass="74057">SGNLPEYPEPEDFELPEEETEDGGGGGKGDEDSDEELQSPPEDLEVPFDENRVGDLEEPEKENEGESKCDLEEVEKAEPEPNDLEDTGEAEKASIDEEELGQNPEEPEAKGSKEEHEEGKGKMEEMGEEANEEHEEEVGAGQDQRPSEHPDVEADPRDSQHGKKQDDADGDEGRGQKCETVPFAKEEGKKEKEGIGLAEIQKGQGHEGSALQHPAPLDMEQKDEDDPMTHLPAKKRRVEDVDTKRTLGRPEEGIRRDIIALDADDRKKDDQKTTSKESDWETYQHMQGEEKRLEEMEIQVMAGATEEQSKQQPAPSNEAEEQFEDKEESMLMDDIEEEDETEGNEASELALTQGHPHPERVQPDPSSTSAEKPTVAVEIPGDVVPTSSVTRGEESFMETHLDLFDQPKPQSGPLGSLESPDSDQWCSIGGGQGSKEVLEHWQAVELRVMPLAQSLCEQLRLVLEPTLAARLQGDYRSGKRLNMRKVIPYIASGFRKDRIWLRRSKPSRREYQVILALDDSSSMSDSQAKELAFDSLALISKSLSLLEAGQLAVLAFGEHVNIVHPFREPFTPSSGLRLLEQFTFDQKKTRISELLSVSNQLFASSRMELRGRRSTWDVAQLLLIVSDGRGLFYEGATCIRDAVRLLQESGIFVVFIVVDNPDH</sequence>
<dbReference type="PROSITE" id="PS50234">
    <property type="entry name" value="VWFA"/>
    <property type="match status" value="1"/>
</dbReference>
<evidence type="ECO:0000313" key="5">
    <source>
        <dbReference type="EMBL" id="CAD7253617.1"/>
    </source>
</evidence>
<feature type="compositionally biased region" description="Basic and acidic residues" evidence="3">
    <location>
        <begin position="107"/>
        <end position="125"/>
    </location>
</feature>
<dbReference type="PANTHER" id="PTHR48103:SF2">
    <property type="entry name" value="MIDASIN"/>
    <property type="match status" value="1"/>
</dbReference>
<feature type="compositionally biased region" description="Basic and acidic residues" evidence="3">
    <location>
        <begin position="145"/>
        <end position="177"/>
    </location>
</feature>
<keyword evidence="6" id="KW-1185">Reference proteome</keyword>
<dbReference type="Gene3D" id="3.40.50.410">
    <property type="entry name" value="von Willebrand factor, type A domain"/>
    <property type="match status" value="1"/>
</dbReference>
<reference evidence="5" key="1">
    <citation type="submission" date="2020-11" db="EMBL/GenBank/DDBJ databases">
        <authorList>
            <person name="Tran Van P."/>
        </authorList>
    </citation>
    <scope>NUCLEOTIDE SEQUENCE</scope>
</reference>
<dbReference type="GO" id="GO:0000055">
    <property type="term" value="P:ribosomal large subunit export from nucleus"/>
    <property type="evidence" value="ECO:0007669"/>
    <property type="project" value="TreeGrafter"/>
</dbReference>
<name>A0A7R9AGD7_9CRUS</name>
<dbReference type="EMBL" id="LR905732">
    <property type="protein sequence ID" value="CAD7253617.1"/>
    <property type="molecule type" value="Genomic_DNA"/>
</dbReference>
<dbReference type="SUPFAM" id="SSF53300">
    <property type="entry name" value="vWA-like"/>
    <property type="match status" value="1"/>
</dbReference>
<feature type="compositionally biased region" description="Acidic residues" evidence="3">
    <location>
        <begin position="318"/>
        <end position="345"/>
    </location>
</feature>
<dbReference type="OrthoDB" id="6382870at2759"/>
<organism evidence="5">
    <name type="scientific">Darwinula stevensoni</name>
    <dbReference type="NCBI Taxonomy" id="69355"/>
    <lineage>
        <taxon>Eukaryota</taxon>
        <taxon>Metazoa</taxon>
        <taxon>Ecdysozoa</taxon>
        <taxon>Arthropoda</taxon>
        <taxon>Crustacea</taxon>
        <taxon>Oligostraca</taxon>
        <taxon>Ostracoda</taxon>
        <taxon>Podocopa</taxon>
        <taxon>Podocopida</taxon>
        <taxon>Darwinulocopina</taxon>
        <taxon>Darwinuloidea</taxon>
        <taxon>Darwinulidae</taxon>
        <taxon>Darwinula</taxon>
    </lineage>
</organism>
<feature type="compositionally biased region" description="Acidic residues" evidence="3">
    <location>
        <begin position="126"/>
        <end position="138"/>
    </location>
</feature>
<evidence type="ECO:0000256" key="3">
    <source>
        <dbReference type="SAM" id="MobiDB-lite"/>
    </source>
</evidence>
<keyword evidence="1" id="KW-0547">Nucleotide-binding</keyword>
<protein>
    <recommendedName>
        <fullName evidence="4">VWFA domain-containing protein</fullName>
    </recommendedName>
</protein>
<dbReference type="GO" id="GO:0000027">
    <property type="term" value="P:ribosomal large subunit assembly"/>
    <property type="evidence" value="ECO:0007669"/>
    <property type="project" value="TreeGrafter"/>
</dbReference>
<feature type="compositionally biased region" description="Basic and acidic residues" evidence="3">
    <location>
        <begin position="237"/>
        <end position="279"/>
    </location>
</feature>
<evidence type="ECO:0000313" key="6">
    <source>
        <dbReference type="Proteomes" id="UP000677054"/>
    </source>
</evidence>
<dbReference type="InterPro" id="IPR002035">
    <property type="entry name" value="VWF_A"/>
</dbReference>
<feature type="compositionally biased region" description="Basic and acidic residues" evidence="3">
    <location>
        <begin position="62"/>
        <end position="79"/>
    </location>
</feature>
<keyword evidence="2" id="KW-0067">ATP-binding</keyword>
<evidence type="ECO:0000256" key="2">
    <source>
        <dbReference type="ARBA" id="ARBA00022840"/>
    </source>
</evidence>
<feature type="domain" description="VWFA" evidence="4">
    <location>
        <begin position="512"/>
        <end position="663"/>
    </location>
</feature>
<gene>
    <name evidence="5" type="ORF">DSTB1V02_LOCUS13365</name>
</gene>
<evidence type="ECO:0000256" key="1">
    <source>
        <dbReference type="ARBA" id="ARBA00022741"/>
    </source>
</evidence>
<feature type="compositionally biased region" description="Acidic residues" evidence="3">
    <location>
        <begin position="31"/>
        <end position="48"/>
    </location>
</feature>
<dbReference type="GO" id="GO:0030687">
    <property type="term" value="C:preribosome, large subunit precursor"/>
    <property type="evidence" value="ECO:0007669"/>
    <property type="project" value="TreeGrafter"/>
</dbReference>
<dbReference type="EMBL" id="CAJPEV010006215">
    <property type="protein sequence ID" value="CAG0903948.1"/>
    <property type="molecule type" value="Genomic_DNA"/>
</dbReference>
<proteinExistence type="predicted"/>
<dbReference type="GO" id="GO:0005524">
    <property type="term" value="F:ATP binding"/>
    <property type="evidence" value="ECO:0007669"/>
    <property type="project" value="UniProtKB-KW"/>
</dbReference>
<dbReference type="GO" id="GO:0005634">
    <property type="term" value="C:nucleus"/>
    <property type="evidence" value="ECO:0007669"/>
    <property type="project" value="TreeGrafter"/>
</dbReference>
<dbReference type="AlphaFoldDB" id="A0A7R9AGD7"/>
<evidence type="ECO:0000259" key="4">
    <source>
        <dbReference type="PROSITE" id="PS50234"/>
    </source>
</evidence>
<accession>A0A7R9AGD7</accession>
<feature type="compositionally biased region" description="Basic and acidic residues" evidence="3">
    <location>
        <begin position="184"/>
        <end position="194"/>
    </location>
</feature>
<dbReference type="FunFam" id="3.40.50.410:FF:000028">
    <property type="entry name" value="Midasin"/>
    <property type="match status" value="1"/>
</dbReference>
<feature type="non-terminal residue" evidence="5">
    <location>
        <position position="663"/>
    </location>
</feature>
<feature type="non-terminal residue" evidence="5">
    <location>
        <position position="1"/>
    </location>
</feature>
<dbReference type="PANTHER" id="PTHR48103">
    <property type="entry name" value="MIDASIN-RELATED"/>
    <property type="match status" value="1"/>
</dbReference>